<comment type="function">
    <text evidence="5">S-adenosyl-L-methionine-dependent protein-lysine N-methyltransferase that methylates elongation factor 1-alpha.</text>
</comment>
<sequence length="220" mass="24883">MADSDTDDVPTLPADTLAILQQFQQEQIERLKKLENAGPNPDTEANDIEIDEDWQLSQFWYDDHTANALAKEALRCVGEEGRIALISCPTLYRPLAQLKGPRCTVNLLEYDRRFAVYGDNFIYYDYNSPLELPVNLKGSFDLVIADPPFLSEECLSKVSTTIKHLSKDKIILCTGVVMQQLAESLLSLKKCCFVPHHKNNLGNEFGCFSNYDVDSFLKPQ</sequence>
<dbReference type="FunCoup" id="A0A6P8ZQ92">
    <property type="interactions" value="908"/>
</dbReference>
<keyword evidence="4 5" id="KW-0808">Transferase</keyword>
<keyword evidence="6" id="KW-1185">Reference proteome</keyword>
<evidence type="ECO:0000256" key="4">
    <source>
        <dbReference type="ARBA" id="ARBA00022679"/>
    </source>
</evidence>
<dbReference type="SUPFAM" id="SSF53335">
    <property type="entry name" value="S-adenosyl-L-methionine-dependent methyltransferases"/>
    <property type="match status" value="1"/>
</dbReference>
<dbReference type="PANTHER" id="PTHR13200:SF0">
    <property type="entry name" value="EEF1A LYSINE METHYLTRANSFERASE 1"/>
    <property type="match status" value="1"/>
</dbReference>
<dbReference type="HAMAP" id="MF_03187">
    <property type="entry name" value="Methyltr_EFM5"/>
    <property type="match status" value="1"/>
</dbReference>
<proteinExistence type="inferred from homology"/>
<dbReference type="Pfam" id="PF10237">
    <property type="entry name" value="N6-adenineMlase"/>
    <property type="match status" value="1"/>
</dbReference>
<dbReference type="GO" id="GO:0003676">
    <property type="term" value="F:nucleic acid binding"/>
    <property type="evidence" value="ECO:0007669"/>
    <property type="project" value="InterPro"/>
</dbReference>
<dbReference type="GO" id="GO:0032259">
    <property type="term" value="P:methylation"/>
    <property type="evidence" value="ECO:0007669"/>
    <property type="project" value="UniProtKB-KW"/>
</dbReference>
<evidence type="ECO:0000256" key="3">
    <source>
        <dbReference type="ARBA" id="ARBA00022603"/>
    </source>
</evidence>
<organism evidence="7">
    <name type="scientific">Thrips palmi</name>
    <name type="common">Melon thrips</name>
    <dbReference type="NCBI Taxonomy" id="161013"/>
    <lineage>
        <taxon>Eukaryota</taxon>
        <taxon>Metazoa</taxon>
        <taxon>Ecdysozoa</taxon>
        <taxon>Arthropoda</taxon>
        <taxon>Hexapoda</taxon>
        <taxon>Insecta</taxon>
        <taxon>Pterygota</taxon>
        <taxon>Neoptera</taxon>
        <taxon>Paraneoptera</taxon>
        <taxon>Thysanoptera</taxon>
        <taxon>Terebrantia</taxon>
        <taxon>Thripoidea</taxon>
        <taxon>Thripidae</taxon>
        <taxon>Thrips</taxon>
    </lineage>
</organism>
<dbReference type="InterPro" id="IPR019369">
    <property type="entry name" value="Efm5/EEF1AKMT1"/>
</dbReference>
<name>A0A6P8ZQ92_THRPL</name>
<gene>
    <name evidence="7" type="primary">LOC117647671</name>
</gene>
<dbReference type="InterPro" id="IPR029063">
    <property type="entry name" value="SAM-dependent_MTases_sf"/>
</dbReference>
<keyword evidence="3 5" id="KW-0489">Methyltransferase</keyword>
<comment type="similarity">
    <text evidence="5">Belongs to the class I-like SAM-binding methyltransferase superfamily. EFM5 family.</text>
</comment>
<dbReference type="InterPro" id="IPR002052">
    <property type="entry name" value="DNA_methylase_N6_adenine_CS"/>
</dbReference>
<dbReference type="EC" id="2.1.1.-" evidence="5"/>
<dbReference type="OrthoDB" id="206354at2759"/>
<dbReference type="Proteomes" id="UP000515158">
    <property type="component" value="Unplaced"/>
</dbReference>
<keyword evidence="2 5" id="KW-0963">Cytoplasm</keyword>
<dbReference type="PROSITE" id="PS00092">
    <property type="entry name" value="N6_MTASE"/>
    <property type="match status" value="1"/>
</dbReference>
<dbReference type="InParanoid" id="A0A6P8ZQ92"/>
<comment type="subcellular location">
    <subcellularLocation>
        <location evidence="1 5">Cytoplasm</location>
    </subcellularLocation>
</comment>
<dbReference type="InterPro" id="IPR041370">
    <property type="entry name" value="Mlase_EEF1AKMT1/ZCCHC4"/>
</dbReference>
<dbReference type="RefSeq" id="XP_034245449.1">
    <property type="nucleotide sequence ID" value="XM_034389558.1"/>
</dbReference>
<evidence type="ECO:0000256" key="1">
    <source>
        <dbReference type="ARBA" id="ARBA00004496"/>
    </source>
</evidence>
<evidence type="ECO:0000256" key="5">
    <source>
        <dbReference type="HAMAP-Rule" id="MF_03187"/>
    </source>
</evidence>
<dbReference type="PANTHER" id="PTHR13200">
    <property type="entry name" value="EEF1A LYSINE METHYLTRANSFERASE 1"/>
    <property type="match status" value="1"/>
</dbReference>
<protein>
    <recommendedName>
        <fullName evidence="5">Protein-lysine N-methyltransferase LOC117647671</fullName>
        <ecNumber evidence="5">2.1.1.-</ecNumber>
    </recommendedName>
</protein>
<evidence type="ECO:0000313" key="7">
    <source>
        <dbReference type="RefSeq" id="XP_034245449.1"/>
    </source>
</evidence>
<dbReference type="AlphaFoldDB" id="A0A6P8ZQ92"/>
<dbReference type="GO" id="GO:0016279">
    <property type="term" value="F:protein-lysine N-methyltransferase activity"/>
    <property type="evidence" value="ECO:0007669"/>
    <property type="project" value="UniProtKB-UniRule"/>
</dbReference>
<dbReference type="GeneID" id="117647671"/>
<reference evidence="7" key="1">
    <citation type="submission" date="2025-08" db="UniProtKB">
        <authorList>
            <consortium name="RefSeq"/>
        </authorList>
    </citation>
    <scope>IDENTIFICATION</scope>
    <source>
        <tissue evidence="7">Total insect</tissue>
    </source>
</reference>
<evidence type="ECO:0000313" key="6">
    <source>
        <dbReference type="Proteomes" id="UP000515158"/>
    </source>
</evidence>
<dbReference type="KEGG" id="tpal:117647671"/>
<evidence type="ECO:0000256" key="2">
    <source>
        <dbReference type="ARBA" id="ARBA00022490"/>
    </source>
</evidence>
<dbReference type="GO" id="GO:0005737">
    <property type="term" value="C:cytoplasm"/>
    <property type="evidence" value="ECO:0007669"/>
    <property type="project" value="UniProtKB-SubCell"/>
</dbReference>
<accession>A0A6P8ZQ92</accession>